<name>A0ABN6HYL2_9FLAO</name>
<accession>A0ABN6HYL2</accession>
<keyword evidence="1" id="KW-0472">Membrane</keyword>
<evidence type="ECO:0000313" key="4">
    <source>
        <dbReference type="Proteomes" id="UP000825258"/>
    </source>
</evidence>
<keyword evidence="1" id="KW-1133">Transmembrane helix</keyword>
<dbReference type="Proteomes" id="UP000825258">
    <property type="component" value="Chromosome"/>
</dbReference>
<keyword evidence="1" id="KW-0812">Transmembrane</keyword>
<proteinExistence type="predicted"/>
<reference evidence="3 4" key="1">
    <citation type="submission" date="2021-06" db="EMBL/GenBank/DDBJ databases">
        <title>Whole genome sequences of Flavobacterium sp. KK2020170 and assembly.</title>
        <authorList>
            <person name="Kitahara K."/>
            <person name="Miyoshi S."/>
            <person name="Uesaka K."/>
        </authorList>
    </citation>
    <scope>NUCLEOTIDE SEQUENCE [LARGE SCALE GENOMIC DNA]</scope>
    <source>
        <strain evidence="3 4">KK2020170</strain>
    </source>
</reference>
<organism evidence="3 4">
    <name type="scientific">Flavobacterium okayamense</name>
    <dbReference type="NCBI Taxonomy" id="2830782"/>
    <lineage>
        <taxon>Bacteria</taxon>
        <taxon>Pseudomonadati</taxon>
        <taxon>Bacteroidota</taxon>
        <taxon>Flavobacteriia</taxon>
        <taxon>Flavobacteriales</taxon>
        <taxon>Flavobacteriaceae</taxon>
        <taxon>Flavobacterium</taxon>
    </lineage>
</organism>
<keyword evidence="4" id="KW-1185">Reference proteome</keyword>
<protein>
    <recommendedName>
        <fullName evidence="2">Uncharacterized protein YyaB-like PH domain-containing protein</fullName>
    </recommendedName>
</protein>
<feature type="transmembrane region" description="Helical" evidence="1">
    <location>
        <begin position="12"/>
        <end position="31"/>
    </location>
</feature>
<evidence type="ECO:0000259" key="2">
    <source>
        <dbReference type="Pfam" id="PF06713"/>
    </source>
</evidence>
<dbReference type="InterPro" id="IPR009589">
    <property type="entry name" value="PH_YyaB-like"/>
</dbReference>
<evidence type="ECO:0000313" key="3">
    <source>
        <dbReference type="EMBL" id="BCY29376.1"/>
    </source>
</evidence>
<feature type="domain" description="Uncharacterized protein YyaB-like PH" evidence="2">
    <location>
        <begin position="63"/>
        <end position="141"/>
    </location>
</feature>
<gene>
    <name evidence="3" type="ORF">KK2020170_22440</name>
</gene>
<dbReference type="EMBL" id="AP024749">
    <property type="protein sequence ID" value="BCY29376.1"/>
    <property type="molecule type" value="Genomic_DNA"/>
</dbReference>
<dbReference type="Pfam" id="PF06713">
    <property type="entry name" value="bPH_4"/>
    <property type="match status" value="1"/>
</dbReference>
<feature type="transmembrane region" description="Helical" evidence="1">
    <location>
        <begin position="43"/>
        <end position="61"/>
    </location>
</feature>
<evidence type="ECO:0000256" key="1">
    <source>
        <dbReference type="SAM" id="Phobius"/>
    </source>
</evidence>
<dbReference type="RefSeq" id="WP_221258461.1">
    <property type="nucleotide sequence ID" value="NZ_AP024749.1"/>
</dbReference>
<sequence>MTFRSAFSKKSKIIFSVVALIIIASTLPVFFDTNMTGNWQAKLIVLTINILSLVLICWIITKTFYEIKGDSLLICKSGPFKKKIQIKNIKRIEFHNGLIIPSLWKLSLSDEGIIIHYNQFDEIYISPKNKEKFLTQILKINPNILLPINA</sequence>